<organism evidence="7 8">
    <name type="scientific">Microbacterium kribbense</name>
    <dbReference type="NCBI Taxonomy" id="433645"/>
    <lineage>
        <taxon>Bacteria</taxon>
        <taxon>Bacillati</taxon>
        <taxon>Actinomycetota</taxon>
        <taxon>Actinomycetes</taxon>
        <taxon>Micrococcales</taxon>
        <taxon>Microbacteriaceae</taxon>
        <taxon>Microbacterium</taxon>
    </lineage>
</organism>
<evidence type="ECO:0000256" key="3">
    <source>
        <dbReference type="ARBA" id="ARBA00022989"/>
    </source>
</evidence>
<feature type="domain" description="Major facilitator superfamily (MFS) profile" evidence="6">
    <location>
        <begin position="19"/>
        <end position="475"/>
    </location>
</feature>
<dbReference type="Pfam" id="PF07690">
    <property type="entry name" value="MFS_1"/>
    <property type="match status" value="1"/>
</dbReference>
<feature type="transmembrane region" description="Helical" evidence="5">
    <location>
        <begin position="219"/>
        <end position="239"/>
    </location>
</feature>
<evidence type="ECO:0000259" key="6">
    <source>
        <dbReference type="PROSITE" id="PS50850"/>
    </source>
</evidence>
<feature type="transmembrane region" description="Helical" evidence="5">
    <location>
        <begin position="245"/>
        <end position="264"/>
    </location>
</feature>
<feature type="transmembrane region" description="Helical" evidence="5">
    <location>
        <begin position="381"/>
        <end position="399"/>
    </location>
</feature>
<feature type="transmembrane region" description="Helical" evidence="5">
    <location>
        <begin position="284"/>
        <end position="308"/>
    </location>
</feature>
<gene>
    <name evidence="7" type="ORF">GCM10022240_29170</name>
</gene>
<feature type="transmembrane region" description="Helical" evidence="5">
    <location>
        <begin position="143"/>
        <end position="165"/>
    </location>
</feature>
<accession>A0ABP7GTW4</accession>
<feature type="transmembrane region" description="Helical" evidence="5">
    <location>
        <begin position="55"/>
        <end position="73"/>
    </location>
</feature>
<keyword evidence="2 5" id="KW-0812">Transmembrane</keyword>
<dbReference type="InterPro" id="IPR011701">
    <property type="entry name" value="MFS"/>
</dbReference>
<dbReference type="Proteomes" id="UP001500540">
    <property type="component" value="Unassembled WGS sequence"/>
</dbReference>
<name>A0ABP7GTW4_9MICO</name>
<dbReference type="RefSeq" id="WP_344784913.1">
    <property type="nucleotide sequence ID" value="NZ_BAABAF010000010.1"/>
</dbReference>
<feature type="transmembrane region" description="Helical" evidence="5">
    <location>
        <begin position="177"/>
        <end position="198"/>
    </location>
</feature>
<feature type="transmembrane region" description="Helical" evidence="5">
    <location>
        <begin position="108"/>
        <end position="131"/>
    </location>
</feature>
<feature type="transmembrane region" description="Helical" evidence="5">
    <location>
        <begin position="85"/>
        <end position="102"/>
    </location>
</feature>
<feature type="transmembrane region" description="Helical" evidence="5">
    <location>
        <begin position="352"/>
        <end position="375"/>
    </location>
</feature>
<evidence type="ECO:0000256" key="2">
    <source>
        <dbReference type="ARBA" id="ARBA00022692"/>
    </source>
</evidence>
<evidence type="ECO:0000313" key="7">
    <source>
        <dbReference type="EMBL" id="GAA3775733.1"/>
    </source>
</evidence>
<dbReference type="Gene3D" id="1.20.1250.20">
    <property type="entry name" value="MFS general substrate transporter like domains"/>
    <property type="match status" value="1"/>
</dbReference>
<evidence type="ECO:0000256" key="4">
    <source>
        <dbReference type="ARBA" id="ARBA00023136"/>
    </source>
</evidence>
<keyword evidence="8" id="KW-1185">Reference proteome</keyword>
<keyword evidence="4 5" id="KW-0472">Membrane</keyword>
<dbReference type="PANTHER" id="PTHR42718">
    <property type="entry name" value="MAJOR FACILITATOR SUPERFAMILY MULTIDRUG TRANSPORTER MFSC"/>
    <property type="match status" value="1"/>
</dbReference>
<comment type="caution">
    <text evidence="7">The sequence shown here is derived from an EMBL/GenBank/DDBJ whole genome shotgun (WGS) entry which is preliminary data.</text>
</comment>
<proteinExistence type="predicted"/>
<evidence type="ECO:0000256" key="1">
    <source>
        <dbReference type="ARBA" id="ARBA00004651"/>
    </source>
</evidence>
<evidence type="ECO:0000313" key="8">
    <source>
        <dbReference type="Proteomes" id="UP001500540"/>
    </source>
</evidence>
<evidence type="ECO:0000256" key="5">
    <source>
        <dbReference type="SAM" id="Phobius"/>
    </source>
</evidence>
<feature type="transmembrane region" description="Helical" evidence="5">
    <location>
        <begin position="20"/>
        <end position="43"/>
    </location>
</feature>
<reference evidence="8" key="1">
    <citation type="journal article" date="2019" name="Int. J. Syst. Evol. Microbiol.">
        <title>The Global Catalogue of Microorganisms (GCM) 10K type strain sequencing project: providing services to taxonomists for standard genome sequencing and annotation.</title>
        <authorList>
            <consortium name="The Broad Institute Genomics Platform"/>
            <consortium name="The Broad Institute Genome Sequencing Center for Infectious Disease"/>
            <person name="Wu L."/>
            <person name="Ma J."/>
        </authorList>
    </citation>
    <scope>NUCLEOTIDE SEQUENCE [LARGE SCALE GENOMIC DNA]</scope>
    <source>
        <strain evidence="8">JCM 16950</strain>
    </source>
</reference>
<dbReference type="Gene3D" id="1.20.1720.10">
    <property type="entry name" value="Multidrug resistance protein D"/>
    <property type="match status" value="1"/>
</dbReference>
<dbReference type="PRINTS" id="PR01036">
    <property type="entry name" value="TCRTETB"/>
</dbReference>
<dbReference type="CDD" id="cd17321">
    <property type="entry name" value="MFS_MMR_MDR_like"/>
    <property type="match status" value="1"/>
</dbReference>
<feature type="transmembrane region" description="Helical" evidence="5">
    <location>
        <begin position="428"/>
        <end position="448"/>
    </location>
</feature>
<dbReference type="InterPro" id="IPR020846">
    <property type="entry name" value="MFS_dom"/>
</dbReference>
<dbReference type="InterPro" id="IPR036259">
    <property type="entry name" value="MFS_trans_sf"/>
</dbReference>
<feature type="transmembrane region" description="Helical" evidence="5">
    <location>
        <begin position="454"/>
        <end position="473"/>
    </location>
</feature>
<dbReference type="SUPFAM" id="SSF103473">
    <property type="entry name" value="MFS general substrate transporter"/>
    <property type="match status" value="1"/>
</dbReference>
<protein>
    <submittedName>
        <fullName evidence="7">MFS transporter</fullName>
    </submittedName>
</protein>
<feature type="transmembrane region" description="Helical" evidence="5">
    <location>
        <begin position="320"/>
        <end position="340"/>
    </location>
</feature>
<keyword evidence="3 5" id="KW-1133">Transmembrane helix</keyword>
<comment type="subcellular location">
    <subcellularLocation>
        <location evidence="1">Cell membrane</location>
        <topology evidence="1">Multi-pass membrane protein</topology>
    </subcellularLocation>
</comment>
<sequence>MTQAHRSDDYTPDPRRWRVLGVLVVALFMSLMSISSINVALPTIQHDLAATQSELQWVLSGYALTFGVGLVIAGRAGDLYGRGPLFIAGVAVFTVAAVWAGFAHEPLYLNIARALMGLGSGLLSPQAVGMIQQYFRGAERGRAFGIFGGVVGVSVSIGPLLGGFLIQAGGPDLGWRWVFFVNLPIGILAIAAAAIWIPKPLLNRNRPFDPQTQSATRDLDPIGAILLGLAVLAVMLPFMESTASPLVWLALPIGVVILLIWIWWENRYKDSGREPMVDLHIFQVTSFANGTLLASLYFLGVSSVWVIVALYMQEGLGATALQSGLVGLPSSIVSVFAALWGGRSVAKHGRKVVVGGLYSAVVGLVLSIAVVWLHAEGLASEWWLLFTLSFIGFAQGAVISPNQALTLAEVPLQYAGSSGGVMQTGQRIGTSVGISVIPALAFGALALADWSVAFILSFVAIIVVVLVALAVAYRDLRQRHGNAYL</sequence>
<dbReference type="PANTHER" id="PTHR42718:SF39">
    <property type="entry name" value="ACTINORHODIN TRANSPORTER-RELATED"/>
    <property type="match status" value="1"/>
</dbReference>
<dbReference type="PROSITE" id="PS50850">
    <property type="entry name" value="MFS"/>
    <property type="match status" value="1"/>
</dbReference>
<dbReference type="EMBL" id="BAABAF010000010">
    <property type="protein sequence ID" value="GAA3775733.1"/>
    <property type="molecule type" value="Genomic_DNA"/>
</dbReference>